<keyword evidence="12" id="KW-0413">Isomerase</keyword>
<proteinExistence type="inferred from homology"/>
<dbReference type="EC" id="3.2.1.52" evidence="7"/>
<keyword evidence="13" id="KW-1185">Reference proteome</keyword>
<comment type="catalytic activity">
    <reaction evidence="1 7">
        <text>Hydrolysis of terminal non-reducing N-acetyl-D-hexosamine residues in N-acetyl-beta-D-hexosaminides.</text>
        <dbReference type="EC" id="3.2.1.52"/>
    </reaction>
</comment>
<evidence type="ECO:0000256" key="1">
    <source>
        <dbReference type="ARBA" id="ARBA00001231"/>
    </source>
</evidence>
<dbReference type="InterPro" id="IPR025705">
    <property type="entry name" value="Beta_hexosaminidase_sua/sub"/>
</dbReference>
<evidence type="ECO:0000256" key="9">
    <source>
        <dbReference type="SAM" id="SignalP"/>
    </source>
</evidence>
<dbReference type="PRINTS" id="PR00738">
    <property type="entry name" value="GLHYDRLASE20"/>
</dbReference>
<dbReference type="CDD" id="cd06562">
    <property type="entry name" value="GH20_HexA_HexB-like"/>
    <property type="match status" value="1"/>
</dbReference>
<feature type="active site" description="Proton donor" evidence="8">
    <location>
        <position position="324"/>
    </location>
</feature>
<dbReference type="Pfam" id="PF00728">
    <property type="entry name" value="Glyco_hydro_20"/>
    <property type="match status" value="1"/>
</dbReference>
<evidence type="ECO:0000259" key="11">
    <source>
        <dbReference type="Pfam" id="PF14845"/>
    </source>
</evidence>
<evidence type="ECO:0000313" key="12">
    <source>
        <dbReference type="EMBL" id="KAJ1916125.1"/>
    </source>
</evidence>
<evidence type="ECO:0000313" key="13">
    <source>
        <dbReference type="Proteomes" id="UP001150538"/>
    </source>
</evidence>
<dbReference type="GO" id="GO:0004563">
    <property type="term" value="F:beta-N-acetylhexosaminidase activity"/>
    <property type="evidence" value="ECO:0007669"/>
    <property type="project" value="UniProtKB-EC"/>
</dbReference>
<dbReference type="FunFam" id="3.20.20.80:FF:000063">
    <property type="entry name" value="Beta-hexosaminidase"/>
    <property type="match status" value="1"/>
</dbReference>
<comment type="caution">
    <text evidence="12">The sequence shown here is derived from an EMBL/GenBank/DDBJ whole genome shotgun (WGS) entry which is preliminary data.</text>
</comment>
<dbReference type="PIRSF" id="PIRSF001093">
    <property type="entry name" value="B-hxosamndse_ab_euk"/>
    <property type="match status" value="1"/>
</dbReference>
<dbReference type="Gene3D" id="3.30.379.10">
    <property type="entry name" value="Chitobiase/beta-hexosaminidase domain 2-like"/>
    <property type="match status" value="1"/>
</dbReference>
<dbReference type="GO" id="GO:0005975">
    <property type="term" value="P:carbohydrate metabolic process"/>
    <property type="evidence" value="ECO:0007669"/>
    <property type="project" value="InterPro"/>
</dbReference>
<keyword evidence="5" id="KW-0325">Glycoprotein</keyword>
<feature type="signal peptide" evidence="9">
    <location>
        <begin position="1"/>
        <end position="20"/>
    </location>
</feature>
<dbReference type="SUPFAM" id="SSF51445">
    <property type="entry name" value="(Trans)glycosidases"/>
    <property type="match status" value="1"/>
</dbReference>
<feature type="chain" id="PRO_5040971109" description="Beta-hexosaminidase" evidence="9">
    <location>
        <begin position="21"/>
        <end position="562"/>
    </location>
</feature>
<dbReference type="InterPro" id="IPR017853">
    <property type="entry name" value="GH"/>
</dbReference>
<dbReference type="Pfam" id="PF14845">
    <property type="entry name" value="Glycohydro_20b2"/>
    <property type="match status" value="1"/>
</dbReference>
<keyword evidence="6 7" id="KW-0326">Glycosidase</keyword>
<protein>
    <recommendedName>
        <fullName evidence="7">Beta-hexosaminidase</fullName>
        <ecNumber evidence="7">3.2.1.52</ecNumber>
    </recommendedName>
</protein>
<dbReference type="PANTHER" id="PTHR22600">
    <property type="entry name" value="BETA-HEXOSAMINIDASE"/>
    <property type="match status" value="1"/>
</dbReference>
<evidence type="ECO:0000256" key="2">
    <source>
        <dbReference type="ARBA" id="ARBA00006285"/>
    </source>
</evidence>
<keyword evidence="3 9" id="KW-0732">Signal</keyword>
<evidence type="ECO:0000256" key="5">
    <source>
        <dbReference type="ARBA" id="ARBA00023180"/>
    </source>
</evidence>
<dbReference type="GO" id="GO:0030203">
    <property type="term" value="P:glycosaminoglycan metabolic process"/>
    <property type="evidence" value="ECO:0007669"/>
    <property type="project" value="TreeGrafter"/>
</dbReference>
<evidence type="ECO:0000256" key="8">
    <source>
        <dbReference type="PIRSR" id="PIRSR001093-1"/>
    </source>
</evidence>
<dbReference type="SUPFAM" id="SSF55545">
    <property type="entry name" value="beta-N-acetylhexosaminidase-like domain"/>
    <property type="match status" value="1"/>
</dbReference>
<evidence type="ECO:0000256" key="6">
    <source>
        <dbReference type="ARBA" id="ARBA00023295"/>
    </source>
</evidence>
<dbReference type="PANTHER" id="PTHR22600:SF26">
    <property type="entry name" value="BETA-N-ACETYLHEXOSAMINIDASE"/>
    <property type="match status" value="1"/>
</dbReference>
<dbReference type="AlphaFoldDB" id="A0A9W7ZYZ7"/>
<keyword evidence="4 7" id="KW-0378">Hydrolase</keyword>
<sequence>MKVSLSVLGVAALLAQTVMAVWPIPKEMSQSNQNTVAPNAIVLGKGCGNNKILRSIVQRYSHLVSKESFLPPHLYNDKQTVQTSGALSHLTVNVKDTKTSSLGVDTDESYDLNIPANGEATLNANTVYGALRGLETYSQLITSNGKNAKVIRNTPISIKDSPRFPHRGILLDTARNFYPLDSIKRTIDAMSYNKLNVLHWHVVDAQSWPIESKLHPELADKGAYAPNMRYSYNEVKHLIEYAMERGVRIIPEFDMPGHTYIIGLSHPEIMSCLNMQPDWDHFAAEPPSGQFDITNPEAAKMAKDIINEYSKLFPDKYFNIGGDEVNINCWNESKKVQDYLAAHPGQNVTTVLQRFYDEIHKQVVADGKSAMCWEETLFHQNYLPPKGTIVQTWIDAESVHKTVAAGYHAVASPWTSNYLDCGHGAWLSNSNGTSWCDPYKNWVNVYQYDPLTNVTKPEEQALVLGGEVTLWSEQSDQYSLDTYLWPRSSAHAEIMWSGPTDPKTGKHREPLDAITRLHGQRYRMLDRGIESVPLQPLWCARNPGNCSVPPPAKKAPAAEAGH</sequence>
<dbReference type="OrthoDB" id="428480at2759"/>
<gene>
    <name evidence="12" type="primary">NAG1_2</name>
    <name evidence="12" type="ORF">H4219_003961</name>
</gene>
<dbReference type="InterPro" id="IPR015883">
    <property type="entry name" value="Glyco_hydro_20_cat"/>
</dbReference>
<evidence type="ECO:0000256" key="3">
    <source>
        <dbReference type="ARBA" id="ARBA00022729"/>
    </source>
</evidence>
<feature type="domain" description="Beta-hexosaminidase eukaryotic type N-terminal" evidence="11">
    <location>
        <begin position="21"/>
        <end position="140"/>
    </location>
</feature>
<reference evidence="12" key="1">
    <citation type="submission" date="2022-07" db="EMBL/GenBank/DDBJ databases">
        <title>Phylogenomic reconstructions and comparative analyses of Kickxellomycotina fungi.</title>
        <authorList>
            <person name="Reynolds N.K."/>
            <person name="Stajich J.E."/>
            <person name="Barry K."/>
            <person name="Grigoriev I.V."/>
            <person name="Crous P."/>
            <person name="Smith M.E."/>
        </authorList>
    </citation>
    <scope>NUCLEOTIDE SEQUENCE</scope>
    <source>
        <strain evidence="12">NBRC 100468</strain>
    </source>
</reference>
<name>A0A9W7ZYZ7_9FUNG</name>
<dbReference type="GO" id="GO:0016853">
    <property type="term" value="F:isomerase activity"/>
    <property type="evidence" value="ECO:0007669"/>
    <property type="project" value="UniProtKB-KW"/>
</dbReference>
<organism evidence="12 13">
    <name type="scientific">Mycoemilia scoparia</name>
    <dbReference type="NCBI Taxonomy" id="417184"/>
    <lineage>
        <taxon>Eukaryota</taxon>
        <taxon>Fungi</taxon>
        <taxon>Fungi incertae sedis</taxon>
        <taxon>Zoopagomycota</taxon>
        <taxon>Kickxellomycotina</taxon>
        <taxon>Kickxellomycetes</taxon>
        <taxon>Kickxellales</taxon>
        <taxon>Kickxellaceae</taxon>
        <taxon>Mycoemilia</taxon>
    </lineage>
</organism>
<evidence type="ECO:0000259" key="10">
    <source>
        <dbReference type="Pfam" id="PF00728"/>
    </source>
</evidence>
<feature type="domain" description="Glycoside hydrolase family 20 catalytic" evidence="10">
    <location>
        <begin position="164"/>
        <end position="498"/>
    </location>
</feature>
<evidence type="ECO:0000256" key="4">
    <source>
        <dbReference type="ARBA" id="ARBA00022801"/>
    </source>
</evidence>
<comment type="similarity">
    <text evidence="2 7">Belongs to the glycosyl hydrolase 20 family.</text>
</comment>
<dbReference type="GO" id="GO:0016020">
    <property type="term" value="C:membrane"/>
    <property type="evidence" value="ECO:0007669"/>
    <property type="project" value="TreeGrafter"/>
</dbReference>
<dbReference type="InterPro" id="IPR029019">
    <property type="entry name" value="HEX_eukaryotic_N"/>
</dbReference>
<evidence type="ECO:0000256" key="7">
    <source>
        <dbReference type="PIRNR" id="PIRNR001093"/>
    </source>
</evidence>
<dbReference type="InterPro" id="IPR029018">
    <property type="entry name" value="Hex-like_dom2"/>
</dbReference>
<dbReference type="Gene3D" id="3.20.20.80">
    <property type="entry name" value="Glycosidases"/>
    <property type="match status" value="1"/>
</dbReference>
<dbReference type="Proteomes" id="UP001150538">
    <property type="component" value="Unassembled WGS sequence"/>
</dbReference>
<accession>A0A9W7ZYZ7</accession>
<dbReference type="EMBL" id="JANBPU010000114">
    <property type="protein sequence ID" value="KAJ1916125.1"/>
    <property type="molecule type" value="Genomic_DNA"/>
</dbReference>